<dbReference type="EMBL" id="UINC01122238">
    <property type="protein sequence ID" value="SVC97932.1"/>
    <property type="molecule type" value="Genomic_DNA"/>
</dbReference>
<evidence type="ECO:0000313" key="1">
    <source>
        <dbReference type="EMBL" id="SVC97932.1"/>
    </source>
</evidence>
<organism evidence="1">
    <name type="scientific">marine metagenome</name>
    <dbReference type="NCBI Taxonomy" id="408172"/>
    <lineage>
        <taxon>unclassified sequences</taxon>
        <taxon>metagenomes</taxon>
        <taxon>ecological metagenomes</taxon>
    </lineage>
</organism>
<feature type="non-terminal residue" evidence="1">
    <location>
        <position position="69"/>
    </location>
</feature>
<reference evidence="1" key="1">
    <citation type="submission" date="2018-05" db="EMBL/GenBank/DDBJ databases">
        <authorList>
            <person name="Lanie J.A."/>
            <person name="Ng W.-L."/>
            <person name="Kazmierczak K.M."/>
            <person name="Andrzejewski T.M."/>
            <person name="Davidsen T.M."/>
            <person name="Wayne K.J."/>
            <person name="Tettelin H."/>
            <person name="Glass J.I."/>
            <person name="Rusch D."/>
            <person name="Podicherti R."/>
            <person name="Tsui H.-C.T."/>
            <person name="Winkler M.E."/>
        </authorList>
    </citation>
    <scope>NUCLEOTIDE SEQUENCE</scope>
</reference>
<name>A0A382RKY7_9ZZZZ</name>
<dbReference type="AlphaFoldDB" id="A0A382RKY7"/>
<protein>
    <submittedName>
        <fullName evidence="1">Uncharacterized protein</fullName>
    </submittedName>
</protein>
<sequence length="69" mass="7531">MGYDQVPDDCLKGLRHGCHCLWIHGGDDNAHIRYLSGEATISANNSADSGTHFLCVLQGSHQIHAHVHL</sequence>
<gene>
    <name evidence="1" type="ORF">METZ01_LOCUS350786</name>
</gene>
<proteinExistence type="predicted"/>
<accession>A0A382RKY7</accession>